<feature type="region of interest" description="Disordered" evidence="4">
    <location>
        <begin position="445"/>
        <end position="464"/>
    </location>
</feature>
<dbReference type="GO" id="GO:0007097">
    <property type="term" value="P:nuclear migration"/>
    <property type="evidence" value="ECO:0007669"/>
    <property type="project" value="TreeGrafter"/>
</dbReference>
<feature type="coiled-coil region" evidence="3">
    <location>
        <begin position="242"/>
        <end position="342"/>
    </location>
</feature>
<feature type="domain" description="LTD" evidence="5">
    <location>
        <begin position="754"/>
        <end position="865"/>
    </location>
</feature>
<dbReference type="InterPro" id="IPR036415">
    <property type="entry name" value="Lamin_tail_dom_sf"/>
</dbReference>
<feature type="compositionally biased region" description="Low complexity" evidence="4">
    <location>
        <begin position="453"/>
        <end position="464"/>
    </location>
</feature>
<dbReference type="PANTHER" id="PTHR45721">
    <property type="entry name" value="LAMIN DM0-RELATED"/>
    <property type="match status" value="1"/>
</dbReference>
<dbReference type="GO" id="GO:0005882">
    <property type="term" value="C:intermediate filament"/>
    <property type="evidence" value="ECO:0007669"/>
    <property type="project" value="UniProtKB-KW"/>
</dbReference>
<dbReference type="InterPro" id="IPR001322">
    <property type="entry name" value="Lamin_tail_dom"/>
</dbReference>
<reference evidence="8" key="1">
    <citation type="submission" date="2017-10" db="EMBL/GenBank/DDBJ databases">
        <title>Rapid genome shrinkage in a self-fertile nematode reveals novel sperm competition proteins.</title>
        <authorList>
            <person name="Yin D."/>
            <person name="Schwarz E.M."/>
            <person name="Thomas C.G."/>
            <person name="Felde R.L."/>
            <person name="Korf I.F."/>
            <person name="Cutter A.D."/>
            <person name="Schartner C.M."/>
            <person name="Ralston E.J."/>
            <person name="Meyer B.J."/>
            <person name="Haag E.S."/>
        </authorList>
    </citation>
    <scope>NUCLEOTIDE SEQUENCE [LARGE SCALE GENOMIC DNA]</scope>
    <source>
        <strain evidence="8">JU1422</strain>
    </source>
</reference>
<dbReference type="Gene3D" id="1.20.5.170">
    <property type="match status" value="1"/>
</dbReference>
<gene>
    <name evidence="7" type="primary">Cni-ifp-1</name>
    <name evidence="7" type="synonym">Cnig_chr_X.g22693</name>
    <name evidence="7" type="ORF">B9Z55_022693</name>
</gene>
<feature type="coiled-coil region" evidence="3">
    <location>
        <begin position="179"/>
        <end position="206"/>
    </location>
</feature>
<dbReference type="PROSITE" id="PS51841">
    <property type="entry name" value="LTD"/>
    <property type="match status" value="1"/>
</dbReference>
<evidence type="ECO:0000256" key="1">
    <source>
        <dbReference type="ARBA" id="ARBA00022754"/>
    </source>
</evidence>
<dbReference type="PANTHER" id="PTHR45721:SF15">
    <property type="entry name" value="INTERMEDIATE FILAMENT PROTEIN IFP-1"/>
    <property type="match status" value="1"/>
</dbReference>
<keyword evidence="1" id="KW-0403">Intermediate filament</keyword>
<evidence type="ECO:0000256" key="2">
    <source>
        <dbReference type="ARBA" id="ARBA00023054"/>
    </source>
</evidence>
<feature type="domain" description="IF rod" evidence="6">
    <location>
        <begin position="20"/>
        <end position="371"/>
    </location>
</feature>
<organism evidence="7 8">
    <name type="scientific">Caenorhabditis nigoni</name>
    <dbReference type="NCBI Taxonomy" id="1611254"/>
    <lineage>
        <taxon>Eukaryota</taxon>
        <taxon>Metazoa</taxon>
        <taxon>Ecdysozoa</taxon>
        <taxon>Nematoda</taxon>
        <taxon>Chromadorea</taxon>
        <taxon>Rhabditida</taxon>
        <taxon>Rhabditina</taxon>
        <taxon>Rhabditomorpha</taxon>
        <taxon>Rhabditoidea</taxon>
        <taxon>Rhabditidae</taxon>
        <taxon>Peloderinae</taxon>
        <taxon>Caenorhabditis</taxon>
    </lineage>
</organism>
<evidence type="ECO:0000259" key="6">
    <source>
        <dbReference type="PROSITE" id="PS51842"/>
    </source>
</evidence>
<dbReference type="GO" id="GO:0031507">
    <property type="term" value="P:heterochromatin formation"/>
    <property type="evidence" value="ECO:0007669"/>
    <property type="project" value="TreeGrafter"/>
</dbReference>
<dbReference type="SUPFAM" id="SSF64593">
    <property type="entry name" value="Intermediate filament protein, coiled coil region"/>
    <property type="match status" value="1"/>
</dbReference>
<dbReference type="PROSITE" id="PS51842">
    <property type="entry name" value="IF_ROD_2"/>
    <property type="match status" value="1"/>
</dbReference>
<evidence type="ECO:0000256" key="4">
    <source>
        <dbReference type="SAM" id="MobiDB-lite"/>
    </source>
</evidence>
<dbReference type="EMBL" id="PDUG01000006">
    <property type="protein sequence ID" value="PIC15884.1"/>
    <property type="molecule type" value="Genomic_DNA"/>
</dbReference>
<feature type="region of interest" description="Disordered" evidence="4">
    <location>
        <begin position="393"/>
        <end position="424"/>
    </location>
</feature>
<dbReference type="Gene3D" id="2.60.40.1260">
    <property type="entry name" value="Lamin Tail domain"/>
    <property type="match status" value="1"/>
</dbReference>
<dbReference type="SUPFAM" id="SSF74853">
    <property type="entry name" value="Lamin A/C globular tail domain"/>
    <property type="match status" value="1"/>
</dbReference>
<keyword evidence="2 3" id="KW-0175">Coiled coil</keyword>
<dbReference type="STRING" id="1611254.A0A2G5SLB3"/>
<protein>
    <recommendedName>
        <fullName evidence="9">IF rod domain-containing protein</fullName>
    </recommendedName>
</protein>
<accession>A0A2G5SLB3</accession>
<feature type="compositionally biased region" description="Basic residues" evidence="4">
    <location>
        <begin position="691"/>
        <end position="700"/>
    </location>
</feature>
<keyword evidence="8" id="KW-1185">Reference proteome</keyword>
<comment type="caution">
    <text evidence="7">The sequence shown here is derived from an EMBL/GenBank/DDBJ whole genome shotgun (WGS) entry which is preliminary data.</text>
</comment>
<evidence type="ECO:0000259" key="5">
    <source>
        <dbReference type="PROSITE" id="PS51841"/>
    </source>
</evidence>
<dbReference type="GO" id="GO:0006998">
    <property type="term" value="P:nuclear envelope organization"/>
    <property type="evidence" value="ECO:0007669"/>
    <property type="project" value="TreeGrafter"/>
</dbReference>
<dbReference type="Proteomes" id="UP000230233">
    <property type="component" value="Chromosome X"/>
</dbReference>
<dbReference type="InterPro" id="IPR039008">
    <property type="entry name" value="IF_rod_dom"/>
</dbReference>
<feature type="compositionally biased region" description="Polar residues" evidence="4">
    <location>
        <begin position="704"/>
        <end position="713"/>
    </location>
</feature>
<dbReference type="GO" id="GO:0005200">
    <property type="term" value="F:structural constituent of cytoskeleton"/>
    <property type="evidence" value="ECO:0007669"/>
    <property type="project" value="TreeGrafter"/>
</dbReference>
<dbReference type="GO" id="GO:0051664">
    <property type="term" value="P:nuclear pore localization"/>
    <property type="evidence" value="ECO:0007669"/>
    <property type="project" value="TreeGrafter"/>
</dbReference>
<dbReference type="Pfam" id="PF00038">
    <property type="entry name" value="Filament"/>
    <property type="match status" value="1"/>
</dbReference>
<evidence type="ECO:0000313" key="8">
    <source>
        <dbReference type="Proteomes" id="UP000230233"/>
    </source>
</evidence>
<evidence type="ECO:0008006" key="9">
    <source>
        <dbReference type="Google" id="ProtNLM"/>
    </source>
</evidence>
<feature type="region of interest" description="Disordered" evidence="4">
    <location>
        <begin position="675"/>
        <end position="748"/>
    </location>
</feature>
<proteinExistence type="predicted"/>
<sequence>MNSANARDCLLHLARAKLSEREDLVRLNDQLVDIIESVHYMEAEHAALEHDYNLLKTGVQSDSSGINEIYEVEIRNVRAGVEDINRNRQQLLHEQSTLSQQVKEVEQQWRHTAQAAFGVPKEVDEEFARICQIKYENCITLKRTKYMEEKNRLTKQNNGRIFEQINLMRMRKDQAVSLQQEYLLRKNELLNSIRNLEEDNKRIIMNEHKYFTRDRTADRHVFRDQLRQAINDIRADYEFKRLRNEEEIRVRLEREMQRINSNPTVSITWDRLKDELSVVKTNCASLQQQVSNVEIRNATLTQQIELLRLEISENNQSFEISLESKIKEIEKLREQCTSISVELEKLCDLNIDLEKEIAVYRRLLDGSGNVTTHTGSVGSLARSLNQHSTQFIHERTTDRRESTIADSRRTSQSVPPPTHRYPPIQPLAPVSTIHESRENIYTAPHSPYQRTYSPYQRESRSASSSRISVIDTHSERYPAVPLPPAPTIPLPPTPVPPVTVIPLSTAPIPPPIPAARNSGHYEYSSSTLQRRQESSGPLYTTQTTGIGSGVGIRGDIGSGIGIRSEIGSGIGSGVGIENRRTYSAYDTPYTPARIETPARVETPRRVEETHYDTIHTRPASEYTRVSPSFPPIKPISETIKTGYEAYKRGSGSHEVRPGSHVGSQGIHVDTHVSHGGSHVGSHGGTHVSTHGTHHSTHGTHTHGNQHSVSSSTGGHIKIDHYSPPRRPSPFPETTKPYNGGIEESSSFDSVDEDNFQRFTRWYKGRVKISDVTPDYVQLVNRSSKKSADIGGFRLIHEFGNRSVFVDLPVGLILKPKECLKIYARSAHYERGAVVAEIDFFDTTIHTNTSIRNTNNEVKSWFVYTSNTEIADGESHQHN</sequence>
<feature type="compositionally biased region" description="Pro residues" evidence="4">
    <location>
        <begin position="414"/>
        <end position="424"/>
    </location>
</feature>
<feature type="compositionally biased region" description="Basic and acidic residues" evidence="4">
    <location>
        <begin position="393"/>
        <end position="409"/>
    </location>
</feature>
<dbReference type="OrthoDB" id="5828388at2759"/>
<name>A0A2G5SLB3_9PELO</name>
<dbReference type="GO" id="GO:0005652">
    <property type="term" value="C:nuclear lamina"/>
    <property type="evidence" value="ECO:0007669"/>
    <property type="project" value="TreeGrafter"/>
</dbReference>
<dbReference type="GO" id="GO:0090435">
    <property type="term" value="P:protein localization to nuclear envelope"/>
    <property type="evidence" value="ECO:0007669"/>
    <property type="project" value="TreeGrafter"/>
</dbReference>
<feature type="coiled-coil region" evidence="3">
    <location>
        <begin position="81"/>
        <end position="108"/>
    </location>
</feature>
<dbReference type="AlphaFoldDB" id="A0A2G5SLB3"/>
<evidence type="ECO:0000256" key="3">
    <source>
        <dbReference type="SAM" id="Coils"/>
    </source>
</evidence>
<evidence type="ECO:0000313" key="7">
    <source>
        <dbReference type="EMBL" id="PIC15884.1"/>
    </source>
</evidence>